<dbReference type="Proteomes" id="UP000278962">
    <property type="component" value="Unassembled WGS sequence"/>
</dbReference>
<comment type="caution">
    <text evidence="2">The sequence shown here is derived from an EMBL/GenBank/DDBJ whole genome shotgun (WGS) entry which is preliminary data.</text>
</comment>
<keyword evidence="3" id="KW-1185">Reference proteome</keyword>
<evidence type="ECO:0000256" key="1">
    <source>
        <dbReference type="SAM" id="MobiDB-lite"/>
    </source>
</evidence>
<dbReference type="AlphaFoldDB" id="A0A660L175"/>
<name>A0A660L175_9ACTN</name>
<evidence type="ECO:0000313" key="3">
    <source>
        <dbReference type="Proteomes" id="UP000278962"/>
    </source>
</evidence>
<gene>
    <name evidence="2" type="ORF">C8N24_4981</name>
</gene>
<evidence type="ECO:0008006" key="4">
    <source>
        <dbReference type="Google" id="ProtNLM"/>
    </source>
</evidence>
<dbReference type="EMBL" id="RBIL01000002">
    <property type="protein sequence ID" value="RKQ86964.1"/>
    <property type="molecule type" value="Genomic_DNA"/>
</dbReference>
<dbReference type="RefSeq" id="WP_147447970.1">
    <property type="nucleotide sequence ID" value="NZ_RBIL01000002.1"/>
</dbReference>
<protein>
    <recommendedName>
        <fullName evidence="4">Peptidase MA superfamily protein</fullName>
    </recommendedName>
</protein>
<feature type="region of interest" description="Disordered" evidence="1">
    <location>
        <begin position="15"/>
        <end position="50"/>
    </location>
</feature>
<organism evidence="2 3">
    <name type="scientific">Solirubrobacter pauli</name>
    <dbReference type="NCBI Taxonomy" id="166793"/>
    <lineage>
        <taxon>Bacteria</taxon>
        <taxon>Bacillati</taxon>
        <taxon>Actinomycetota</taxon>
        <taxon>Thermoleophilia</taxon>
        <taxon>Solirubrobacterales</taxon>
        <taxon>Solirubrobacteraceae</taxon>
        <taxon>Solirubrobacter</taxon>
    </lineage>
</organism>
<evidence type="ECO:0000313" key="2">
    <source>
        <dbReference type="EMBL" id="RKQ86964.1"/>
    </source>
</evidence>
<sequence>MAAVAATALLVAACGGGGETASTQPTKQTSTKASADTKPKATATKAPSDSEQLNTLLTERAYALHSGDEAAFLKTSTGTQATRDKRAIAAAKALPLNDVKMEADGTEIDGDRGTIKVHMAYRFDGIDEWYWKTSRMSVEKTDGGWKVAKDRPTYGTLAPWEHTRYKARSSKHFLALAPARMKVGKLMRDLEKGRTTMRRGLKGVKLPERVLVIVNRNSNDTKALTKDYKTLSAVVAIAEAQISTDGPARKVSDVSGNRVFVLWRSYGNRPPKARQRVIAHELAHVALVKRTGGRVPVWLSEGTAMYASGDVNRASDAGALLSGGVLRDSSKQKPAERALSLTRLAKPSSLNRMSAVGISFAYSYAAAAAYAIADKYGQGALLRLHAAFNSEKIKGKPGRKLTDKVFKKVLKKSLSQVESEVEAYARTKSPF</sequence>
<proteinExistence type="predicted"/>
<accession>A0A660L175</accession>
<reference evidence="2 3" key="1">
    <citation type="submission" date="2018-10" db="EMBL/GenBank/DDBJ databases">
        <title>Genomic Encyclopedia of Archaeal and Bacterial Type Strains, Phase II (KMG-II): from individual species to whole genera.</title>
        <authorList>
            <person name="Goeker M."/>
        </authorList>
    </citation>
    <scope>NUCLEOTIDE SEQUENCE [LARGE SCALE GENOMIC DNA]</scope>
    <source>
        <strain evidence="2 3">DSM 14954</strain>
    </source>
</reference>
<dbReference type="OrthoDB" id="5242307at2"/>
<feature type="compositionally biased region" description="Low complexity" evidence="1">
    <location>
        <begin position="29"/>
        <end position="49"/>
    </location>
</feature>